<accession>A0A4P7CRI2</accession>
<dbReference type="AlphaFoldDB" id="A0A4P7CRI2"/>
<evidence type="ECO:0000313" key="3">
    <source>
        <dbReference type="Proteomes" id="UP000295727"/>
    </source>
</evidence>
<dbReference type="RefSeq" id="WP_134747472.1">
    <property type="nucleotide sequence ID" value="NZ_CP038148.1"/>
</dbReference>
<evidence type="ECO:0000313" key="2">
    <source>
        <dbReference type="EMBL" id="QBQ96353.1"/>
    </source>
</evidence>
<dbReference type="KEGG" id="ppai:E1956_03640"/>
<feature type="transmembrane region" description="Helical" evidence="1">
    <location>
        <begin position="9"/>
        <end position="28"/>
    </location>
</feature>
<keyword evidence="3" id="KW-1185">Reference proteome</keyword>
<dbReference type="EMBL" id="CP038148">
    <property type="protein sequence ID" value="QBQ96353.1"/>
    <property type="molecule type" value="Genomic_DNA"/>
</dbReference>
<dbReference type="OrthoDB" id="9100424at2"/>
<gene>
    <name evidence="2" type="ORF">E1956_03640</name>
</gene>
<keyword evidence="1" id="KW-1133">Transmembrane helix</keyword>
<evidence type="ECO:0000256" key="1">
    <source>
        <dbReference type="SAM" id="Phobius"/>
    </source>
</evidence>
<protein>
    <submittedName>
        <fullName evidence="2">Uncharacterized protein</fullName>
    </submittedName>
</protein>
<organism evidence="2 3">
    <name type="scientific">Paraburkholderia pallida</name>
    <dbReference type="NCBI Taxonomy" id="2547399"/>
    <lineage>
        <taxon>Bacteria</taxon>
        <taxon>Pseudomonadati</taxon>
        <taxon>Pseudomonadota</taxon>
        <taxon>Betaproteobacteria</taxon>
        <taxon>Burkholderiales</taxon>
        <taxon>Burkholderiaceae</taxon>
        <taxon>Paraburkholderia</taxon>
    </lineage>
</organism>
<keyword evidence="1" id="KW-0472">Membrane</keyword>
<proteinExistence type="predicted"/>
<reference evidence="2 3" key="1">
    <citation type="submission" date="2019-03" db="EMBL/GenBank/DDBJ databases">
        <title>Paraburkholderia sp. 7MH5, isolated from subtropical forest soil.</title>
        <authorList>
            <person name="Gao Z.-H."/>
            <person name="Qiu L.-H."/>
        </authorList>
    </citation>
    <scope>NUCLEOTIDE SEQUENCE [LARGE SCALE GENOMIC DNA]</scope>
    <source>
        <strain evidence="2 3">7MH5</strain>
    </source>
</reference>
<dbReference type="Proteomes" id="UP000295727">
    <property type="component" value="Chromosome 1"/>
</dbReference>
<name>A0A4P7CRI2_9BURK</name>
<keyword evidence="1" id="KW-0812">Transmembrane</keyword>
<sequence length="130" mass="14717">MYLIVKKSAIAIAIAIAIAVLALIFLFITHRSDSRAYDCTRSTSPNGRYIAEECTLDWNRGDNPKYVGRVFDAASGKLIARQIFRTPVPEIMWGDSYLLFQRGGDGEGLVNLPPSRYERINAAYWQLTQW</sequence>